<feature type="chain" id="PRO_5008623998" description="Serine hydrolase" evidence="1">
    <location>
        <begin position="25"/>
        <end position="276"/>
    </location>
</feature>
<dbReference type="Gene3D" id="3.40.710.10">
    <property type="entry name" value="DD-peptidase/beta-lactamase superfamily"/>
    <property type="match status" value="1"/>
</dbReference>
<dbReference type="OrthoDB" id="3729831at2"/>
<dbReference type="AlphaFoldDB" id="A0A1B9DE11"/>
<keyword evidence="1" id="KW-0732">Signal</keyword>
<evidence type="ECO:0000313" key="2">
    <source>
        <dbReference type="EMBL" id="OCB62317.1"/>
    </source>
</evidence>
<reference evidence="2 3" key="1">
    <citation type="submission" date="2016-06" db="EMBL/GenBank/DDBJ databases">
        <authorList>
            <person name="Kjaerup R.B."/>
            <person name="Dalgaard T.S."/>
            <person name="Juul-Madsen H.R."/>
        </authorList>
    </citation>
    <scope>NUCLEOTIDE SEQUENCE [LARGE SCALE GENOMIC DNA]</scope>
    <source>
        <strain evidence="2 3">E3012</strain>
    </source>
</reference>
<dbReference type="RefSeq" id="WP_065478464.1">
    <property type="nucleotide sequence ID" value="NZ_MBEE01000023.1"/>
</dbReference>
<proteinExistence type="predicted"/>
<gene>
    <name evidence="2" type="ORF">A5677_11770</name>
</gene>
<organism evidence="2 3">
    <name type="scientific">Mycobacterium malmoense</name>
    <dbReference type="NCBI Taxonomy" id="1780"/>
    <lineage>
        <taxon>Bacteria</taxon>
        <taxon>Bacillati</taxon>
        <taxon>Actinomycetota</taxon>
        <taxon>Actinomycetes</taxon>
        <taxon>Mycobacteriales</taxon>
        <taxon>Mycobacteriaceae</taxon>
        <taxon>Mycobacterium</taxon>
    </lineage>
</organism>
<sequence length="276" mass="29226">MTRSRTPARGFRVTAALFGICAVAAVTVADSEVRPGSSAALISDFPHLQRRVKASIGIALTPVGGSGTPLSLGDWRRGPAWSTIKVPLVIAALREDEAPHITNQMYAAITRSDNAAAETVWSGLGDPVTAAGKVDAVLAETGDPTRVQFRKVRRDVSAYGQTDWPLAEQVRFLSAAACDRRNVPVLTLMGRIESGQRWGLGALPGARFKGGWGPSPAGRYLQRQMGLMVTPRGTSVVALAAEPYSGSATDGIGALNQIAKWLSDHIAMLPSGRCRQ</sequence>
<dbReference type="Proteomes" id="UP000092683">
    <property type="component" value="Unassembled WGS sequence"/>
</dbReference>
<dbReference type="SUPFAM" id="SSF56601">
    <property type="entry name" value="beta-lactamase/transpeptidase-like"/>
    <property type="match status" value="1"/>
</dbReference>
<comment type="caution">
    <text evidence="2">The sequence shown here is derived from an EMBL/GenBank/DDBJ whole genome shotgun (WGS) entry which is preliminary data.</text>
</comment>
<evidence type="ECO:0000313" key="3">
    <source>
        <dbReference type="Proteomes" id="UP000092683"/>
    </source>
</evidence>
<evidence type="ECO:0008006" key="4">
    <source>
        <dbReference type="Google" id="ProtNLM"/>
    </source>
</evidence>
<dbReference type="InterPro" id="IPR012338">
    <property type="entry name" value="Beta-lactam/transpept-like"/>
</dbReference>
<accession>A0A1B9DE11</accession>
<name>A0A1B9DE11_MYCMA</name>
<dbReference type="EMBL" id="MBEE01000023">
    <property type="protein sequence ID" value="OCB62317.1"/>
    <property type="molecule type" value="Genomic_DNA"/>
</dbReference>
<evidence type="ECO:0000256" key="1">
    <source>
        <dbReference type="SAM" id="SignalP"/>
    </source>
</evidence>
<feature type="signal peptide" evidence="1">
    <location>
        <begin position="1"/>
        <end position="24"/>
    </location>
</feature>
<protein>
    <recommendedName>
        <fullName evidence="4">Serine hydrolase</fullName>
    </recommendedName>
</protein>